<dbReference type="GeneID" id="19904133"/>
<gene>
    <name evidence="1" type="ORF">W97_06822</name>
</gene>
<name>R7Z0X3_CONA1</name>
<evidence type="ECO:0000313" key="2">
    <source>
        <dbReference type="Proteomes" id="UP000016924"/>
    </source>
</evidence>
<evidence type="ECO:0000313" key="1">
    <source>
        <dbReference type="EMBL" id="EON67679.1"/>
    </source>
</evidence>
<sequence length="213" mass="24175">MAAQIGNRFLRLPIELQELICGFALCLPPVVPTNGPRDVVYAYPPMAEGASLSTNHVLREEPAVLRAFPHLRANLLSSYYGQHQFLFFVRSSRQGFVNWLRNIGRDGSAALRHTVFRSFMRINHNFAWPSRRVLFKLIINLCPTERNGPRYVVEASVFERLYSPHELSSINAKLETTRRAIETYVAAIMAIETGLTEGNYVAIWDIVHALSSM</sequence>
<dbReference type="EMBL" id="JH767589">
    <property type="protein sequence ID" value="EON67679.1"/>
    <property type="molecule type" value="Genomic_DNA"/>
</dbReference>
<dbReference type="HOGENOM" id="CLU_1294334_0_0_1"/>
<proteinExistence type="predicted"/>
<dbReference type="RefSeq" id="XP_007782996.1">
    <property type="nucleotide sequence ID" value="XM_007784806.1"/>
</dbReference>
<organism evidence="1 2">
    <name type="scientific">Coniosporium apollinis (strain CBS 100218)</name>
    <name type="common">Rock-inhabiting black yeast</name>
    <dbReference type="NCBI Taxonomy" id="1168221"/>
    <lineage>
        <taxon>Eukaryota</taxon>
        <taxon>Fungi</taxon>
        <taxon>Dikarya</taxon>
        <taxon>Ascomycota</taxon>
        <taxon>Pezizomycotina</taxon>
        <taxon>Dothideomycetes</taxon>
        <taxon>Dothideomycetes incertae sedis</taxon>
        <taxon>Coniosporium</taxon>
    </lineage>
</organism>
<dbReference type="Proteomes" id="UP000016924">
    <property type="component" value="Unassembled WGS sequence"/>
</dbReference>
<dbReference type="AlphaFoldDB" id="R7Z0X3"/>
<accession>R7Z0X3</accession>
<dbReference type="OrthoDB" id="10433405at2759"/>
<reference evidence="2" key="1">
    <citation type="submission" date="2012-06" db="EMBL/GenBank/DDBJ databases">
        <title>The genome sequence of Coniosporium apollinis CBS 100218.</title>
        <authorList>
            <consortium name="The Broad Institute Genome Sequencing Platform"/>
            <person name="Cuomo C."/>
            <person name="Gorbushina A."/>
            <person name="Noack S."/>
            <person name="Walker B."/>
            <person name="Young S.K."/>
            <person name="Zeng Q."/>
            <person name="Gargeya S."/>
            <person name="Fitzgerald M."/>
            <person name="Haas B."/>
            <person name="Abouelleil A."/>
            <person name="Alvarado L."/>
            <person name="Arachchi H.M."/>
            <person name="Berlin A.M."/>
            <person name="Chapman S.B."/>
            <person name="Goldberg J."/>
            <person name="Griggs A."/>
            <person name="Gujja S."/>
            <person name="Hansen M."/>
            <person name="Howarth C."/>
            <person name="Imamovic A."/>
            <person name="Larimer J."/>
            <person name="McCowan C."/>
            <person name="Montmayeur A."/>
            <person name="Murphy C."/>
            <person name="Neiman D."/>
            <person name="Pearson M."/>
            <person name="Priest M."/>
            <person name="Roberts A."/>
            <person name="Saif S."/>
            <person name="Shea T."/>
            <person name="Sisk P."/>
            <person name="Sykes S."/>
            <person name="Wortman J."/>
            <person name="Nusbaum C."/>
            <person name="Birren B."/>
        </authorList>
    </citation>
    <scope>NUCLEOTIDE SEQUENCE [LARGE SCALE GENOMIC DNA]</scope>
    <source>
        <strain evidence="2">CBS 100218</strain>
    </source>
</reference>
<protein>
    <submittedName>
        <fullName evidence="1">Uncharacterized protein</fullName>
    </submittedName>
</protein>
<keyword evidence="2" id="KW-1185">Reference proteome</keyword>